<proteinExistence type="predicted"/>
<evidence type="ECO:0000313" key="3">
    <source>
        <dbReference type="Proteomes" id="UP000297288"/>
    </source>
</evidence>
<organism evidence="2 3">
    <name type="scientific">Geotoga petraea</name>
    <dbReference type="NCBI Taxonomy" id="28234"/>
    <lineage>
        <taxon>Bacteria</taxon>
        <taxon>Thermotogati</taxon>
        <taxon>Thermotogota</taxon>
        <taxon>Thermotogae</taxon>
        <taxon>Petrotogales</taxon>
        <taxon>Petrotogaceae</taxon>
        <taxon>Geotoga</taxon>
    </lineage>
</organism>
<protein>
    <submittedName>
        <fullName evidence="2">Uncharacterized protein</fullName>
    </submittedName>
</protein>
<dbReference type="Proteomes" id="UP000297288">
    <property type="component" value="Unassembled WGS sequence"/>
</dbReference>
<dbReference type="EMBL" id="SRME01000009">
    <property type="protein sequence ID" value="TGG86751.1"/>
    <property type="molecule type" value="Genomic_DNA"/>
</dbReference>
<feature type="chain" id="PRO_5021245366" evidence="1">
    <location>
        <begin position="20"/>
        <end position="197"/>
    </location>
</feature>
<dbReference type="RefSeq" id="WP_135403243.1">
    <property type="nucleotide sequence ID" value="NZ_SRME01000009.1"/>
</dbReference>
<gene>
    <name evidence="2" type="ORF">E4650_09960</name>
</gene>
<evidence type="ECO:0000256" key="1">
    <source>
        <dbReference type="SAM" id="SignalP"/>
    </source>
</evidence>
<dbReference type="AlphaFoldDB" id="A0A4Z0W1S1"/>
<keyword evidence="1" id="KW-0732">Signal</keyword>
<comment type="caution">
    <text evidence="2">The sequence shown here is derived from an EMBL/GenBank/DDBJ whole genome shotgun (WGS) entry which is preliminary data.</text>
</comment>
<feature type="signal peptide" evidence="1">
    <location>
        <begin position="1"/>
        <end position="19"/>
    </location>
</feature>
<sequence>MKKNLIIFLIVLSSTLNFSIGFESSTKEITKIATTLQNELVFTEELYDLNNGETWGLATYIPLNETTESLMNFLNEKGISGILVFKITIEPKQVINITGNIKINGRSEYYEEVREGSPEVYFLDENSFMHLYHSSYGNFNISTSEEYIILFLNTSSLLNNYDYVMNLNTSTSISNWQIRKKGLEYKKFKEIMSNLGY</sequence>
<accession>A0A4Z0W1S1</accession>
<reference evidence="2 3" key="1">
    <citation type="submission" date="2019-04" db="EMBL/GenBank/DDBJ databases">
        <title>Draft genome sequence data and analysis of a Fermenting Bacterium, Geotoga petraea strain HO-Geo1, isolated from heavy-oil petroleum reservoir in Russia.</title>
        <authorList>
            <person name="Grouzdev D.S."/>
            <person name="Semenova E.M."/>
            <person name="Sokolova D.S."/>
            <person name="Tourova T.P."/>
            <person name="Poltaraus A.B."/>
            <person name="Nazina T.N."/>
        </authorList>
    </citation>
    <scope>NUCLEOTIDE SEQUENCE [LARGE SCALE GENOMIC DNA]</scope>
    <source>
        <strain evidence="2 3">HO-Geo1</strain>
    </source>
</reference>
<name>A0A4Z0W1S1_9BACT</name>
<evidence type="ECO:0000313" key="2">
    <source>
        <dbReference type="EMBL" id="TGG86751.1"/>
    </source>
</evidence>